<reference evidence="2" key="1">
    <citation type="journal article" date="2023" name="Insect Mol. Biol.">
        <title>Genome sequencing provides insights into the evolution of gene families encoding plant cell wall-degrading enzymes in longhorned beetles.</title>
        <authorList>
            <person name="Shin N.R."/>
            <person name="Okamura Y."/>
            <person name="Kirsch R."/>
            <person name="Pauchet Y."/>
        </authorList>
    </citation>
    <scope>NUCLEOTIDE SEQUENCE</scope>
    <source>
        <strain evidence="2">AMC_N1</strain>
    </source>
</reference>
<dbReference type="GO" id="GO:0016020">
    <property type="term" value="C:membrane"/>
    <property type="evidence" value="ECO:0007669"/>
    <property type="project" value="TreeGrafter"/>
</dbReference>
<dbReference type="SUPFAM" id="SSF46938">
    <property type="entry name" value="CRAL/TRIO N-terminal domain"/>
    <property type="match status" value="1"/>
</dbReference>
<keyword evidence="3" id="KW-1185">Reference proteome</keyword>
<name>A0AAV8ZCP3_9CUCU</name>
<proteinExistence type="predicted"/>
<dbReference type="PANTHER" id="PTHR10174:SF130">
    <property type="entry name" value="ALPHA-TOCOPHEROL TRANSFER PROTEIN-LIKE"/>
    <property type="match status" value="1"/>
</dbReference>
<dbReference type="AlphaFoldDB" id="A0AAV8ZCP3"/>
<dbReference type="EMBL" id="JAPWTK010000006">
    <property type="protein sequence ID" value="KAJ8961113.1"/>
    <property type="molecule type" value="Genomic_DNA"/>
</dbReference>
<dbReference type="Pfam" id="PF00650">
    <property type="entry name" value="CRAL_TRIO"/>
    <property type="match status" value="1"/>
</dbReference>
<dbReference type="InterPro" id="IPR001251">
    <property type="entry name" value="CRAL-TRIO_dom"/>
</dbReference>
<feature type="domain" description="CRAL-TRIO" evidence="1">
    <location>
        <begin position="115"/>
        <end position="300"/>
    </location>
</feature>
<evidence type="ECO:0000313" key="2">
    <source>
        <dbReference type="EMBL" id="KAJ8961113.1"/>
    </source>
</evidence>
<accession>A0AAV8ZCP3</accession>
<dbReference type="PROSITE" id="PS50191">
    <property type="entry name" value="CRAL_TRIO"/>
    <property type="match status" value="1"/>
</dbReference>
<protein>
    <recommendedName>
        <fullName evidence="1">CRAL-TRIO domain-containing protein</fullName>
    </recommendedName>
</protein>
<dbReference type="GO" id="GO:1902936">
    <property type="term" value="F:phosphatidylinositol bisphosphate binding"/>
    <property type="evidence" value="ECO:0007669"/>
    <property type="project" value="TreeGrafter"/>
</dbReference>
<dbReference type="PRINTS" id="PR00180">
    <property type="entry name" value="CRETINALDHBP"/>
</dbReference>
<dbReference type="Gene3D" id="3.40.525.10">
    <property type="entry name" value="CRAL-TRIO lipid binding domain"/>
    <property type="match status" value="1"/>
</dbReference>
<dbReference type="InterPro" id="IPR011074">
    <property type="entry name" value="CRAL/TRIO_N_dom"/>
</dbReference>
<sequence>MPMEATSPRNSPLRQSLVGMVAKSPNGSLLMDDEWQQRAEEELNETPEIYKRELEALRLMVKNDPNLRVPDSDHFLLRFLRARKFDSKKAFHMLQRYFLMKLKCPELFGCPLPSTCSVMFELQAQNMLQQRDQLGRRVYILRVEDLLLVLMEHHTADMPLRPTSIPDNFDSSKVTIDDVFRTNVLALEQIVRESETQVAGIVVILDMAGLSLQHAKFFTPYYAKRMVELVQETFPLRFKGFHIVNEPFYFDAVVAVLKPFLKDKIRKRIILHGNDLSSLHAFVSSDVLPAEYGGTAGKFDNGPWYMHLLAEENYFSDIQKYGYNLDAEIECTT</sequence>
<dbReference type="InterPro" id="IPR036865">
    <property type="entry name" value="CRAL-TRIO_dom_sf"/>
</dbReference>
<gene>
    <name evidence="2" type="ORF">NQ318_008790</name>
</gene>
<dbReference type="InterPro" id="IPR036273">
    <property type="entry name" value="CRAL/TRIO_N_dom_sf"/>
</dbReference>
<dbReference type="Gene3D" id="1.10.8.20">
    <property type="entry name" value="N-terminal domain of phosphatidylinositol transfer protein sec14p"/>
    <property type="match status" value="1"/>
</dbReference>
<evidence type="ECO:0000259" key="1">
    <source>
        <dbReference type="PROSITE" id="PS50191"/>
    </source>
</evidence>
<dbReference type="Pfam" id="PF03765">
    <property type="entry name" value="CRAL_TRIO_N"/>
    <property type="match status" value="1"/>
</dbReference>
<dbReference type="SMART" id="SM00516">
    <property type="entry name" value="SEC14"/>
    <property type="match status" value="1"/>
</dbReference>
<dbReference type="PANTHER" id="PTHR10174">
    <property type="entry name" value="ALPHA-TOCOPHEROL TRANSFER PROTEIN-RELATED"/>
    <property type="match status" value="1"/>
</dbReference>
<dbReference type="Proteomes" id="UP001162162">
    <property type="component" value="Unassembled WGS sequence"/>
</dbReference>
<evidence type="ECO:0000313" key="3">
    <source>
        <dbReference type="Proteomes" id="UP001162162"/>
    </source>
</evidence>
<dbReference type="SUPFAM" id="SSF52087">
    <property type="entry name" value="CRAL/TRIO domain"/>
    <property type="match status" value="1"/>
</dbReference>
<dbReference type="SMART" id="SM01100">
    <property type="entry name" value="CRAL_TRIO_N"/>
    <property type="match status" value="1"/>
</dbReference>
<dbReference type="CDD" id="cd00170">
    <property type="entry name" value="SEC14"/>
    <property type="match status" value="1"/>
</dbReference>
<comment type="caution">
    <text evidence="2">The sequence shown here is derived from an EMBL/GenBank/DDBJ whole genome shotgun (WGS) entry which is preliminary data.</text>
</comment>
<organism evidence="2 3">
    <name type="scientific">Aromia moschata</name>
    <dbReference type="NCBI Taxonomy" id="1265417"/>
    <lineage>
        <taxon>Eukaryota</taxon>
        <taxon>Metazoa</taxon>
        <taxon>Ecdysozoa</taxon>
        <taxon>Arthropoda</taxon>
        <taxon>Hexapoda</taxon>
        <taxon>Insecta</taxon>
        <taxon>Pterygota</taxon>
        <taxon>Neoptera</taxon>
        <taxon>Endopterygota</taxon>
        <taxon>Coleoptera</taxon>
        <taxon>Polyphaga</taxon>
        <taxon>Cucujiformia</taxon>
        <taxon>Chrysomeloidea</taxon>
        <taxon>Cerambycidae</taxon>
        <taxon>Cerambycinae</taxon>
        <taxon>Callichromatini</taxon>
        <taxon>Aromia</taxon>
    </lineage>
</organism>